<accession>B4FHX1</accession>
<sequence>MTRTRNVLTIDSKYEMCHIIFTRSPPIQIIRRRWALSIQQLSLLYLFKYTSEVVNDG</sequence>
<dbReference type="AlphaFoldDB" id="B4FHX1"/>
<reference evidence="1" key="1">
    <citation type="journal article" date="2009" name="PLoS Genet.">
        <title>Sequencing, mapping, and analysis of 27,455 maize full-length cDNAs.</title>
        <authorList>
            <person name="Soderlund C."/>
            <person name="Descour A."/>
            <person name="Kudrna D."/>
            <person name="Bomhoff M."/>
            <person name="Boyd L."/>
            <person name="Currie J."/>
            <person name="Angelova A."/>
            <person name="Collura K."/>
            <person name="Wissotski M."/>
            <person name="Ashley E."/>
            <person name="Morrow D."/>
            <person name="Fernandes J."/>
            <person name="Walbot V."/>
            <person name="Yu Y."/>
        </authorList>
    </citation>
    <scope>NUCLEOTIDE SEQUENCE</scope>
    <source>
        <strain evidence="1">B73</strain>
    </source>
</reference>
<reference evidence="1" key="2">
    <citation type="submission" date="2012-06" db="EMBL/GenBank/DDBJ databases">
        <authorList>
            <person name="Yu Y."/>
            <person name="Currie J."/>
            <person name="Lomeli R."/>
            <person name="Angelova A."/>
            <person name="Collura K."/>
            <person name="Wissotski M."/>
            <person name="Campos D."/>
            <person name="Kudrna D."/>
            <person name="Golser W."/>
            <person name="Ashely E."/>
            <person name="Descour A."/>
            <person name="Fernandes J."/>
            <person name="Soderlund C."/>
            <person name="Walbot V."/>
        </authorList>
    </citation>
    <scope>NUCLEOTIDE SEQUENCE</scope>
    <source>
        <strain evidence="1">B73</strain>
    </source>
</reference>
<proteinExistence type="evidence at transcript level"/>
<protein>
    <submittedName>
        <fullName evidence="1">Uncharacterized protein</fullName>
    </submittedName>
</protein>
<evidence type="ECO:0000313" key="1">
    <source>
        <dbReference type="EMBL" id="ACF81714.1"/>
    </source>
</evidence>
<dbReference type="EMBL" id="BT036709">
    <property type="protein sequence ID" value="ACF81714.1"/>
    <property type="molecule type" value="mRNA"/>
</dbReference>
<organism evidence="1">
    <name type="scientific">Zea mays</name>
    <name type="common">Maize</name>
    <dbReference type="NCBI Taxonomy" id="4577"/>
    <lineage>
        <taxon>Eukaryota</taxon>
        <taxon>Viridiplantae</taxon>
        <taxon>Streptophyta</taxon>
        <taxon>Embryophyta</taxon>
        <taxon>Tracheophyta</taxon>
        <taxon>Spermatophyta</taxon>
        <taxon>Magnoliopsida</taxon>
        <taxon>Liliopsida</taxon>
        <taxon>Poales</taxon>
        <taxon>Poaceae</taxon>
        <taxon>PACMAD clade</taxon>
        <taxon>Panicoideae</taxon>
        <taxon>Andropogonodae</taxon>
        <taxon>Andropogoneae</taxon>
        <taxon>Tripsacinae</taxon>
        <taxon>Zea</taxon>
    </lineage>
</organism>
<name>B4FHX1_MAIZE</name>